<organism evidence="2 3">
    <name type="scientific">Saccharothrix hoggarensis</name>
    <dbReference type="NCBI Taxonomy" id="913853"/>
    <lineage>
        <taxon>Bacteria</taxon>
        <taxon>Bacillati</taxon>
        <taxon>Actinomycetota</taxon>
        <taxon>Actinomycetes</taxon>
        <taxon>Pseudonocardiales</taxon>
        <taxon>Pseudonocardiaceae</taxon>
        <taxon>Saccharothrix</taxon>
    </lineage>
</organism>
<name>A0ABW3R1Y8_9PSEU</name>
<dbReference type="Gene3D" id="3.90.930.60">
    <property type="match status" value="1"/>
</dbReference>
<dbReference type="NCBIfam" id="TIGR03604">
    <property type="entry name" value="TOMM_cyclo_SagD"/>
    <property type="match status" value="1"/>
</dbReference>
<dbReference type="InterPro" id="IPR003776">
    <property type="entry name" value="YcaO-like_dom"/>
</dbReference>
<dbReference type="EMBL" id="JBHTLK010000204">
    <property type="protein sequence ID" value="MFD1151039.1"/>
    <property type="molecule type" value="Genomic_DNA"/>
</dbReference>
<dbReference type="Pfam" id="PF02624">
    <property type="entry name" value="YcaO"/>
    <property type="match status" value="1"/>
</dbReference>
<evidence type="ECO:0000259" key="1">
    <source>
        <dbReference type="PROSITE" id="PS51664"/>
    </source>
</evidence>
<dbReference type="Proteomes" id="UP001597168">
    <property type="component" value="Unassembled WGS sequence"/>
</dbReference>
<reference evidence="3" key="1">
    <citation type="journal article" date="2019" name="Int. J. Syst. Evol. Microbiol.">
        <title>The Global Catalogue of Microorganisms (GCM) 10K type strain sequencing project: providing services to taxonomists for standard genome sequencing and annotation.</title>
        <authorList>
            <consortium name="The Broad Institute Genomics Platform"/>
            <consortium name="The Broad Institute Genome Sequencing Center for Infectious Disease"/>
            <person name="Wu L."/>
            <person name="Ma J."/>
        </authorList>
    </citation>
    <scope>NUCLEOTIDE SEQUENCE [LARGE SCALE GENOMIC DNA]</scope>
    <source>
        <strain evidence="3">CCUG 60214</strain>
    </source>
</reference>
<dbReference type="RefSeq" id="WP_380727682.1">
    <property type="nucleotide sequence ID" value="NZ_JBHTLK010000204.1"/>
</dbReference>
<evidence type="ECO:0000313" key="2">
    <source>
        <dbReference type="EMBL" id="MFD1151039.1"/>
    </source>
</evidence>
<dbReference type="Gene3D" id="3.30.160.660">
    <property type="match status" value="1"/>
</dbReference>
<evidence type="ECO:0000313" key="3">
    <source>
        <dbReference type="Proteomes" id="UP001597168"/>
    </source>
</evidence>
<protein>
    <submittedName>
        <fullName evidence="2">TOMM leader peptide-binding protein</fullName>
    </submittedName>
</protein>
<dbReference type="InterPro" id="IPR035985">
    <property type="entry name" value="Ubiquitin-activating_enz"/>
</dbReference>
<dbReference type="Gene3D" id="3.30.40.250">
    <property type="match status" value="1"/>
</dbReference>
<comment type="caution">
    <text evidence="2">The sequence shown here is derived from an EMBL/GenBank/DDBJ whole genome shotgun (WGS) entry which is preliminary data.</text>
</comment>
<dbReference type="PANTHER" id="PTHR37809">
    <property type="entry name" value="RIBOSOMAL PROTEIN S12 METHYLTHIOTRANSFERASE ACCESSORY FACTOR YCAO"/>
    <property type="match status" value="1"/>
</dbReference>
<accession>A0ABW3R1Y8</accession>
<dbReference type="Gene3D" id="3.30.1330.230">
    <property type="match status" value="1"/>
</dbReference>
<proteinExistence type="predicted"/>
<dbReference type="PANTHER" id="PTHR37809:SF1">
    <property type="entry name" value="RIBOSOMAL PROTEIN S12 METHYLTHIOTRANSFERASE ACCESSORY FACTOR YCAO"/>
    <property type="match status" value="1"/>
</dbReference>
<dbReference type="NCBIfam" id="TIGR00702">
    <property type="entry name" value="YcaO-type kinase domain"/>
    <property type="match status" value="1"/>
</dbReference>
<feature type="domain" description="YcaO" evidence="1">
    <location>
        <begin position="388"/>
        <end position="754"/>
    </location>
</feature>
<dbReference type="SUPFAM" id="SSF69572">
    <property type="entry name" value="Activating enzymes of the ubiquitin-like proteins"/>
    <property type="match status" value="1"/>
</dbReference>
<gene>
    <name evidence="2" type="ORF">ACFQ3T_28250</name>
</gene>
<sequence>MSDPVTAGSLRGPLAFRRHLRAEAGGDDTVFLFCQNGVTAVRSAWIGAIAPLLDGTRDLDALVRARPAGMDPDDVAGLVDGLVDAGFVAARPPAAVDEDERALAYWDACGVDLHALGAARKPRVACVTLGSRAEGESVVDALSAAGLDLVDPCQADLTVVLCEDYLDPRLAELDAMHRRTGRPWLLARPVGPQVWIGPVLEPGRTACWHCLSHRLWGHRHAEACVQAVLGANGPASRPTSVVPPLGSAAANLVALEASKWLAGYRHPGQDSVWVLDTLRMHGELHELRRRPQCPECGDPSIVARRGWQPVVLRSALKESGTCHRTLTPWQMLDRYRHLISPVTGVVKEIGRDSRAPAFVNSFRSGLNVARGVTGLAGLREELRGENGGKGVSPLDAEVGALCEAVERFSANYQGDEMTVRGSLRSLGDNALHPNSTMLYSDRQYEERVRWNQRHAAFQHVTEPFDEDAEVDWTPLWSLTEQRHRLLPTGMLYFGVPEAVAGRSVRADSNGNAAGCSIEDAVLQGLLELVERDAVALWWYNRLRVPGVDLTAFGDPWVEEMPDQYARLGRELWALDLTTDLGVPVVVALSRVVGGPREDVLFGFGAHLDPRVALRRAVTELNQLLPAVLHGPPAFDDPDATAWMRNATVENQPYLWPASGHPPRRPADFAHVRRPDVRDDVLALVDVLRRHDLDTLVLDQTRPDIGMPVVKVVVPGLRHFWARFAPGRLFDVPVRMGLLDRPTAYEDLNPFPMFL</sequence>
<dbReference type="InterPro" id="IPR027624">
    <property type="entry name" value="TOMM_cyclo_SagD"/>
</dbReference>
<dbReference type="InterPro" id="IPR022291">
    <property type="entry name" value="Bacteriocin_synth_cyclodeHase"/>
</dbReference>
<dbReference type="PROSITE" id="PS51664">
    <property type="entry name" value="YCAO"/>
    <property type="match status" value="1"/>
</dbReference>
<dbReference type="NCBIfam" id="TIGR03882">
    <property type="entry name" value="cyclo_dehyd_2"/>
    <property type="match status" value="1"/>
</dbReference>
<keyword evidence="3" id="KW-1185">Reference proteome</keyword>
<dbReference type="Gene3D" id="3.40.50.720">
    <property type="entry name" value="NAD(P)-binding Rossmann-like Domain"/>
    <property type="match status" value="1"/>
</dbReference>